<evidence type="ECO:0000256" key="1">
    <source>
        <dbReference type="ARBA" id="ARBA00008061"/>
    </source>
</evidence>
<evidence type="ECO:0000313" key="3">
    <source>
        <dbReference type="EMBL" id="ABU57344.1"/>
    </source>
</evidence>
<dbReference type="InterPro" id="IPR013780">
    <property type="entry name" value="Glyco_hydro_b"/>
</dbReference>
<dbReference type="InterPro" id="IPR017853">
    <property type="entry name" value="GH"/>
</dbReference>
<evidence type="ECO:0000313" key="4">
    <source>
        <dbReference type="Proteomes" id="UP000000263"/>
    </source>
</evidence>
<dbReference type="STRING" id="383372.Rcas_1247"/>
<protein>
    <submittedName>
        <fullName evidence="3">Glycoside hydrolase family 13 domain protein</fullName>
    </submittedName>
</protein>
<dbReference type="SUPFAM" id="SSF81296">
    <property type="entry name" value="E set domains"/>
    <property type="match status" value="1"/>
</dbReference>
<dbReference type="SUPFAM" id="SSF51011">
    <property type="entry name" value="Glycosyl hydrolase domain"/>
    <property type="match status" value="1"/>
</dbReference>
<dbReference type="OrthoDB" id="9761875at2"/>
<dbReference type="SUPFAM" id="SSF51445">
    <property type="entry name" value="(Trans)glycosidases"/>
    <property type="match status" value="1"/>
</dbReference>
<dbReference type="InterPro" id="IPR006047">
    <property type="entry name" value="GH13_cat_dom"/>
</dbReference>
<organism evidence="3 4">
    <name type="scientific">Roseiflexus castenholzii (strain DSM 13941 / HLO8)</name>
    <dbReference type="NCBI Taxonomy" id="383372"/>
    <lineage>
        <taxon>Bacteria</taxon>
        <taxon>Bacillati</taxon>
        <taxon>Chloroflexota</taxon>
        <taxon>Chloroflexia</taxon>
        <taxon>Chloroflexales</taxon>
        <taxon>Roseiflexineae</taxon>
        <taxon>Roseiflexaceae</taxon>
        <taxon>Roseiflexus</taxon>
    </lineage>
</organism>
<dbReference type="Gene3D" id="2.60.40.1180">
    <property type="entry name" value="Golgi alpha-mannosidase II"/>
    <property type="match status" value="1"/>
</dbReference>
<dbReference type="AlphaFoldDB" id="A7NIP1"/>
<reference evidence="3 4" key="1">
    <citation type="submission" date="2007-08" db="EMBL/GenBank/DDBJ databases">
        <title>Complete sequence of Roseiflexus castenholzii DSM 13941.</title>
        <authorList>
            <consortium name="US DOE Joint Genome Institute"/>
            <person name="Copeland A."/>
            <person name="Lucas S."/>
            <person name="Lapidus A."/>
            <person name="Barry K."/>
            <person name="Glavina del Rio T."/>
            <person name="Dalin E."/>
            <person name="Tice H."/>
            <person name="Pitluck S."/>
            <person name="Thompson L.S."/>
            <person name="Brettin T."/>
            <person name="Bruce D."/>
            <person name="Detter J.C."/>
            <person name="Han C."/>
            <person name="Tapia R."/>
            <person name="Schmutz J."/>
            <person name="Larimer F."/>
            <person name="Land M."/>
            <person name="Hauser L."/>
            <person name="Kyrpides N."/>
            <person name="Mikhailova N."/>
            <person name="Bryant D.A."/>
            <person name="Hanada S."/>
            <person name="Tsukatani Y."/>
            <person name="Richardson P."/>
        </authorList>
    </citation>
    <scope>NUCLEOTIDE SEQUENCE [LARGE SCALE GENOMIC DNA]</scope>
    <source>
        <strain evidence="4">DSM 13941 / HLO8</strain>
    </source>
</reference>
<dbReference type="EMBL" id="CP000804">
    <property type="protein sequence ID" value="ABU57344.1"/>
    <property type="molecule type" value="Genomic_DNA"/>
</dbReference>
<dbReference type="Pfam" id="PF02922">
    <property type="entry name" value="CBM_48"/>
    <property type="match status" value="1"/>
</dbReference>
<sequence length="703" mass="80548">MLTRESASWYQPSAWERSEGSPVSLGPTWVPAGEGYNFALFSRHATSVTLLIYGADDFVTPIYRHHLDPRRNKTHHVWHCWVPAAAIPGGRYYAYRVDGPRAPEEGHRFDSTKIVLDPYAPEVFFPPDYSREAAMRPGPNDGRAPLGVLPRREPRYDWEGDVRPHHTHDLIVYELHVRGFTARANSGVAPEERGTFIGLIRKIPYLLELGVTAVELLPVHQFDPQEGNYWGYMTLNFFAPHNGYAVHDPHREFRDMVKAMHAAGIEVWLDVVYNHTSEGDERGPAYCYRLIDNRVYYLLTPDRRQYINASGCGNTLRCADPAVRTLIVDSLTTWIQSMHVDGFRFDLASILARNEDGTINHEDPALIHEISMLAQRHGVRLIAEAWDISAYLLGRAFPGMTWRQWNGKFRDDVRAFVKGDPGKIGDLMCRLYGSDDLFPDTLADAYRPTQSVNFITSHDGFCLYDLVSYNRKHNLANGHENTDGADQNFSWNCGWEGDEHVPPEVLALRRRQARNLFTLLMLANGTPMFVAGDEFLNTQRGNNNPYNQDNEITWLDWDLLERNRDMFRFVKTLIAFRKAHPSIHRSRFWRDDVHWYGVNGPPDTSYNSHAVAYCLRGVSVGDCDLYVMINGYWKDLVFAIQEQSPGGWWRVIDTARPSPDDIREPGREVQVCQPYYVVGARSVVVLRSRTTQEMLLSLSEPRM</sequence>
<dbReference type="CDD" id="cd02856">
    <property type="entry name" value="E_set_GDE_Isoamylase_N"/>
    <property type="match status" value="1"/>
</dbReference>
<keyword evidence="4" id="KW-1185">Reference proteome</keyword>
<dbReference type="KEGG" id="rca:Rcas_1247"/>
<dbReference type="CDD" id="cd11326">
    <property type="entry name" value="AmyAc_Glg_debranch"/>
    <property type="match status" value="1"/>
</dbReference>
<dbReference type="Pfam" id="PF21331">
    <property type="entry name" value="Isoamylase_C"/>
    <property type="match status" value="1"/>
</dbReference>
<dbReference type="GO" id="GO:0004553">
    <property type="term" value="F:hydrolase activity, hydrolyzing O-glycosyl compounds"/>
    <property type="evidence" value="ECO:0007669"/>
    <property type="project" value="InterPro"/>
</dbReference>
<comment type="similarity">
    <text evidence="1">Belongs to the glycosyl hydrolase 13 family.</text>
</comment>
<dbReference type="InterPro" id="IPR013783">
    <property type="entry name" value="Ig-like_fold"/>
</dbReference>
<evidence type="ECO:0000259" key="2">
    <source>
        <dbReference type="SMART" id="SM00642"/>
    </source>
</evidence>
<proteinExistence type="inferred from homology"/>
<dbReference type="CAZy" id="GH13">
    <property type="family name" value="Glycoside Hydrolase Family 13"/>
</dbReference>
<dbReference type="Proteomes" id="UP000000263">
    <property type="component" value="Chromosome"/>
</dbReference>
<dbReference type="GO" id="GO:0005975">
    <property type="term" value="P:carbohydrate metabolic process"/>
    <property type="evidence" value="ECO:0007669"/>
    <property type="project" value="InterPro"/>
</dbReference>
<dbReference type="CAZy" id="CBM48">
    <property type="family name" value="Carbohydrate-Binding Module Family 48"/>
</dbReference>
<name>A7NIP1_ROSCS</name>
<dbReference type="RefSeq" id="WP_012119774.1">
    <property type="nucleotide sequence ID" value="NC_009767.1"/>
</dbReference>
<dbReference type="InterPro" id="IPR048644">
    <property type="entry name" value="Isoamylase_C"/>
</dbReference>
<keyword evidence="3" id="KW-0378">Hydrolase</keyword>
<gene>
    <name evidence="3" type="ordered locus">Rcas_1247</name>
</gene>
<dbReference type="Gene3D" id="3.20.20.80">
    <property type="entry name" value="Glycosidases"/>
    <property type="match status" value="1"/>
</dbReference>
<dbReference type="HOGENOM" id="CLU_011725_2_1_0"/>
<dbReference type="InterPro" id="IPR044505">
    <property type="entry name" value="GlgX_Isoamylase_N_E_set"/>
</dbReference>
<feature type="domain" description="Glycosyl hydrolase family 13 catalytic" evidence="2">
    <location>
        <begin position="174"/>
        <end position="577"/>
    </location>
</feature>
<dbReference type="InterPro" id="IPR004193">
    <property type="entry name" value="Glyco_hydro_13_N"/>
</dbReference>
<dbReference type="PANTHER" id="PTHR43002">
    <property type="entry name" value="GLYCOGEN DEBRANCHING ENZYME"/>
    <property type="match status" value="1"/>
</dbReference>
<dbReference type="InterPro" id="IPR014756">
    <property type="entry name" value="Ig_E-set"/>
</dbReference>
<dbReference type="Pfam" id="PF00128">
    <property type="entry name" value="Alpha-amylase"/>
    <property type="match status" value="1"/>
</dbReference>
<dbReference type="Gene3D" id="2.60.40.10">
    <property type="entry name" value="Immunoglobulins"/>
    <property type="match status" value="1"/>
</dbReference>
<dbReference type="SMART" id="SM00642">
    <property type="entry name" value="Aamy"/>
    <property type="match status" value="1"/>
</dbReference>
<dbReference type="eggNOG" id="COG1523">
    <property type="taxonomic scope" value="Bacteria"/>
</dbReference>
<accession>A7NIP1</accession>